<gene>
    <name evidence="2" type="ORF">DDE83_009022</name>
</gene>
<dbReference type="Proteomes" id="UP000249619">
    <property type="component" value="Unassembled WGS sequence"/>
</dbReference>
<feature type="chain" id="PRO_5017040488" evidence="1">
    <location>
        <begin position="20"/>
        <end position="217"/>
    </location>
</feature>
<protein>
    <submittedName>
        <fullName evidence="2">Uncharacterized protein</fullName>
    </submittedName>
</protein>
<accession>A0A364MRK9</accession>
<dbReference type="EMBL" id="QGDH01000314">
    <property type="protein sequence ID" value="RAR00940.1"/>
    <property type="molecule type" value="Genomic_DNA"/>
</dbReference>
<feature type="signal peptide" evidence="1">
    <location>
        <begin position="1"/>
        <end position="19"/>
    </location>
</feature>
<evidence type="ECO:0000313" key="2">
    <source>
        <dbReference type="EMBL" id="RAR00940.1"/>
    </source>
</evidence>
<reference evidence="3" key="1">
    <citation type="submission" date="2018-05" db="EMBL/GenBank/DDBJ databases">
        <title>Draft genome sequence of Stemphylium lycopersici strain CIDEFI 213.</title>
        <authorList>
            <person name="Medina R."/>
            <person name="Franco M.E.E."/>
            <person name="Lucentini C.G."/>
            <person name="Saparrat M.C.N."/>
            <person name="Balatti P.A."/>
        </authorList>
    </citation>
    <scope>NUCLEOTIDE SEQUENCE [LARGE SCALE GENOMIC DNA]</scope>
    <source>
        <strain evidence="3">CIDEFI 213</strain>
    </source>
</reference>
<dbReference type="AlphaFoldDB" id="A0A364MRK9"/>
<dbReference type="OrthoDB" id="2349272at2759"/>
<organism evidence="2 3">
    <name type="scientific">Stemphylium lycopersici</name>
    <name type="common">Tomato gray leaf spot disease fungus</name>
    <name type="synonym">Thyrospora lycopersici</name>
    <dbReference type="NCBI Taxonomy" id="183478"/>
    <lineage>
        <taxon>Eukaryota</taxon>
        <taxon>Fungi</taxon>
        <taxon>Dikarya</taxon>
        <taxon>Ascomycota</taxon>
        <taxon>Pezizomycotina</taxon>
        <taxon>Dothideomycetes</taxon>
        <taxon>Pleosporomycetidae</taxon>
        <taxon>Pleosporales</taxon>
        <taxon>Pleosporineae</taxon>
        <taxon>Pleosporaceae</taxon>
        <taxon>Stemphylium</taxon>
    </lineage>
</organism>
<evidence type="ECO:0000256" key="1">
    <source>
        <dbReference type="SAM" id="SignalP"/>
    </source>
</evidence>
<keyword evidence="1" id="KW-0732">Signal</keyword>
<comment type="caution">
    <text evidence="2">The sequence shown here is derived from an EMBL/GenBank/DDBJ whole genome shotgun (WGS) entry which is preliminary data.</text>
</comment>
<proteinExistence type="predicted"/>
<name>A0A364MRK9_STELY</name>
<sequence length="217" mass="22689">MISGILCILLGSFALLVVSTPDIDQGSPFAALTDQVFRRIAPATASCDDAEFPNECADASRAAVAINKAFETYGISSLGQQAGLVAYMLFESGNFKYNRNHYPGRPGQGTRMMAMPPLVKLYATSIAGAEAVEMAEAAGGNAGLDAVLGLANCNDEKSFGSAAWFLSRQCTASIQTGLATGGIDGWHNFLTACVNTTIVAGRDTLWLATTEIMSGAE</sequence>
<keyword evidence="3" id="KW-1185">Reference proteome</keyword>
<evidence type="ECO:0000313" key="3">
    <source>
        <dbReference type="Proteomes" id="UP000249619"/>
    </source>
</evidence>